<comment type="caution">
    <text evidence="2">The sequence shown here is derived from an EMBL/GenBank/DDBJ whole genome shotgun (WGS) entry which is preliminary data.</text>
</comment>
<sequence length="217" mass="24968">MKMFHIQILQIRNHQHSHGSGFCSTNLGKDFYKNCTELYKNTRIIFTNAKVYTQTFKGLLSETLSSLTLEAEAGDNVTIWCQHDLTDTSFIFWLKHTSDSVPLLLGCKRFRTSAPSQKCYFFSERLYYCSFTQLEQVRFRNSTYLQVKGINKIFSENLDKETGSVSPAVFFMLIVVFGAVIVFLLGVLFFIILKHRKTHRGAEDKAEVNECIALRST</sequence>
<keyword evidence="1" id="KW-1133">Transmembrane helix</keyword>
<dbReference type="AlphaFoldDB" id="A0AAE0Q642"/>
<dbReference type="Proteomes" id="UP001274896">
    <property type="component" value="Unassembled WGS sequence"/>
</dbReference>
<evidence type="ECO:0008006" key="4">
    <source>
        <dbReference type="Google" id="ProtNLM"/>
    </source>
</evidence>
<proteinExistence type="predicted"/>
<name>A0AAE0Q642_9TELE</name>
<dbReference type="EMBL" id="JAUCMX010000021">
    <property type="protein sequence ID" value="KAK3514055.1"/>
    <property type="molecule type" value="Genomic_DNA"/>
</dbReference>
<evidence type="ECO:0000256" key="1">
    <source>
        <dbReference type="SAM" id="Phobius"/>
    </source>
</evidence>
<keyword evidence="1" id="KW-0812">Transmembrane</keyword>
<accession>A0AAE0Q642</accession>
<gene>
    <name evidence="2" type="ORF">QTP70_002753</name>
</gene>
<keyword evidence="1" id="KW-0472">Membrane</keyword>
<dbReference type="SUPFAM" id="SSF48726">
    <property type="entry name" value="Immunoglobulin"/>
    <property type="match status" value="1"/>
</dbReference>
<dbReference type="InterPro" id="IPR036179">
    <property type="entry name" value="Ig-like_dom_sf"/>
</dbReference>
<protein>
    <recommendedName>
        <fullName evidence="4">Immunoglobulin V-set domain-containing protein</fullName>
    </recommendedName>
</protein>
<organism evidence="2 3">
    <name type="scientific">Hemibagrus guttatus</name>
    <dbReference type="NCBI Taxonomy" id="175788"/>
    <lineage>
        <taxon>Eukaryota</taxon>
        <taxon>Metazoa</taxon>
        <taxon>Chordata</taxon>
        <taxon>Craniata</taxon>
        <taxon>Vertebrata</taxon>
        <taxon>Euteleostomi</taxon>
        <taxon>Actinopterygii</taxon>
        <taxon>Neopterygii</taxon>
        <taxon>Teleostei</taxon>
        <taxon>Ostariophysi</taxon>
        <taxon>Siluriformes</taxon>
        <taxon>Bagridae</taxon>
        <taxon>Hemibagrus</taxon>
    </lineage>
</organism>
<evidence type="ECO:0000313" key="2">
    <source>
        <dbReference type="EMBL" id="KAK3514055.1"/>
    </source>
</evidence>
<reference evidence="2" key="1">
    <citation type="submission" date="2023-06" db="EMBL/GenBank/DDBJ databases">
        <title>Male Hemibagrus guttatus genome.</title>
        <authorList>
            <person name="Bian C."/>
        </authorList>
    </citation>
    <scope>NUCLEOTIDE SEQUENCE</scope>
    <source>
        <strain evidence="2">Male_cb2023</strain>
        <tissue evidence="2">Muscle</tissue>
    </source>
</reference>
<evidence type="ECO:0000313" key="3">
    <source>
        <dbReference type="Proteomes" id="UP001274896"/>
    </source>
</evidence>
<keyword evidence="3" id="KW-1185">Reference proteome</keyword>
<feature type="transmembrane region" description="Helical" evidence="1">
    <location>
        <begin position="168"/>
        <end position="193"/>
    </location>
</feature>